<dbReference type="Gene3D" id="3.30.420.10">
    <property type="entry name" value="Ribonuclease H-like superfamily/Ribonuclease H"/>
    <property type="match status" value="1"/>
</dbReference>
<feature type="domain" description="Exuperantia RNAse H-like" evidence="1">
    <location>
        <begin position="65"/>
        <end position="129"/>
    </location>
</feature>
<organism evidence="2">
    <name type="scientific">Bracon brevicornis</name>
    <dbReference type="NCBI Taxonomy" id="1563983"/>
    <lineage>
        <taxon>Eukaryota</taxon>
        <taxon>Metazoa</taxon>
        <taxon>Ecdysozoa</taxon>
        <taxon>Arthropoda</taxon>
        <taxon>Hexapoda</taxon>
        <taxon>Insecta</taxon>
        <taxon>Pterygota</taxon>
        <taxon>Neoptera</taxon>
        <taxon>Endopterygota</taxon>
        <taxon>Hymenoptera</taxon>
        <taxon>Apocrita</taxon>
        <taxon>Ichneumonoidea</taxon>
        <taxon>Braconidae</taxon>
        <taxon>Braconinae</taxon>
        <taxon>Bracon</taxon>
    </lineage>
</organism>
<dbReference type="GO" id="GO:0003676">
    <property type="term" value="F:nucleic acid binding"/>
    <property type="evidence" value="ECO:0007669"/>
    <property type="project" value="InterPro"/>
</dbReference>
<dbReference type="EMBL" id="CADCXW020000015">
    <property type="protein sequence ID" value="CAD1549041.1"/>
    <property type="molecule type" value="Genomic_DNA"/>
</dbReference>
<evidence type="ECO:0000259" key="1">
    <source>
        <dbReference type="Pfam" id="PF22123"/>
    </source>
</evidence>
<dbReference type="AlphaFoldDB" id="A0A6V7JBQ7"/>
<dbReference type="InterPro" id="IPR054362">
    <property type="entry name" value="Exu_RNase_H-like"/>
</dbReference>
<gene>
    <name evidence="2" type="ORF">BBRV_LOCUS47343</name>
</gene>
<proteinExistence type="predicted"/>
<protein>
    <recommendedName>
        <fullName evidence="1">Exuperantia RNAse H-like domain-containing protein</fullName>
    </recommendedName>
</protein>
<dbReference type="InterPro" id="IPR036397">
    <property type="entry name" value="RNaseH_sf"/>
</dbReference>
<dbReference type="SUPFAM" id="SSF53098">
    <property type="entry name" value="Ribonuclease H-like"/>
    <property type="match status" value="1"/>
</dbReference>
<accession>A0A6V7JBQ7</accession>
<name>A0A6V7JBQ7_9HYME</name>
<dbReference type="Pfam" id="PF22123">
    <property type="entry name" value="Exu_RNase_H_like"/>
    <property type="match status" value="1"/>
</dbReference>
<sequence length="203" mass="23232">MKSRRGKFRRQILPTTLNLSERVTNMTGLEISQGKMYDLDGNKLQTVDKKLAMKGILEFLLKFERPIILVAHNAHNFASAIILRVMEEVGLLNRFKKLVIGFADTLPIIRQKLPNRQADGKNYKLRDLSNEFLKMYSEYCDALDNVEALYDLIKCIGITRIEIEQHSQSLQYLANRFQLTRLARTRSQACDEDGSVGTSSSSM</sequence>
<evidence type="ECO:0000313" key="2">
    <source>
        <dbReference type="EMBL" id="CAD1549041.1"/>
    </source>
</evidence>
<reference evidence="2" key="1">
    <citation type="submission" date="2020-07" db="EMBL/GenBank/DDBJ databases">
        <authorList>
            <person name="Ferguson B K."/>
        </authorList>
    </citation>
    <scope>NUCLEOTIDE SEQUENCE</scope>
    <source>
        <strain evidence="2">L06</strain>
    </source>
</reference>
<dbReference type="InterPro" id="IPR012337">
    <property type="entry name" value="RNaseH-like_sf"/>
</dbReference>